<gene>
    <name evidence="10" type="ORF">EGW08_010422</name>
</gene>
<dbReference type="InterPro" id="IPR008146">
    <property type="entry name" value="Gln_synth_cat_dom"/>
</dbReference>
<dbReference type="GO" id="GO:0005737">
    <property type="term" value="C:cytoplasm"/>
    <property type="evidence" value="ECO:0007669"/>
    <property type="project" value="TreeGrafter"/>
</dbReference>
<dbReference type="EMBL" id="RQTK01000319">
    <property type="protein sequence ID" value="RUS81830.1"/>
    <property type="molecule type" value="Genomic_DNA"/>
</dbReference>
<comment type="similarity">
    <text evidence="1 6 7">Belongs to the glutamine synthetase family.</text>
</comment>
<dbReference type="GO" id="GO:0016020">
    <property type="term" value="C:membrane"/>
    <property type="evidence" value="ECO:0007669"/>
    <property type="project" value="TreeGrafter"/>
</dbReference>
<comment type="subunit">
    <text evidence="3">Dodecamer. Interacts with BFSP2 and VIM.</text>
</comment>
<dbReference type="PROSITE" id="PS51987">
    <property type="entry name" value="GS_CATALYTIC"/>
    <property type="match status" value="1"/>
</dbReference>
<sequence length="487" mass="54617">MLFCLHQYYSEHFLFCFALKLLFFVVAIKEENMRRQSRREKAQVAVQALVENPYVPEFLELRVYDVHGYSKGRLVATCRDADVFETGTGLSGSICYFGVKGQVNDHPDLWDGVGLANKQLVPIKSTLKPGLKDIRGNHNVATVLCDLKLSDGTLDPTSPRQVALQQLARLKDELGLSIWSSFEAEFGVTDSETKKPLGNNFNNWTSLVVMERAQETLLDLTNAMEEIGIKIDTLQSECGIGQFEITFAPTLGIEAADMAAGFKTSAYVYLQQKGYNAEFMTCVNPHDGCRNGFHYNFSLWTEEGKNAFLDPDAPNNLSELGRHWLAGLVEHAPGMLALNAPTINCYRRVGTPWAPTWANWGPDDRLASYRLKREAGHNVYVESRLPSSACSPHLILASLLAAGLDGVRRKLELPEPGGQARRLPATLEGALQALDEDAPLKQALGEKMVEFFVYTKRTYEVEEFKAFQSLSDQEMLEKEKEYYYLPY</sequence>
<evidence type="ECO:0000256" key="3">
    <source>
        <dbReference type="ARBA" id="ARBA00038790"/>
    </source>
</evidence>
<dbReference type="AlphaFoldDB" id="A0A433TJS1"/>
<dbReference type="SUPFAM" id="SSF55931">
    <property type="entry name" value="Glutamine synthetase/guanido kinase"/>
    <property type="match status" value="1"/>
</dbReference>
<evidence type="ECO:0000256" key="2">
    <source>
        <dbReference type="ARBA" id="ARBA00037583"/>
    </source>
</evidence>
<dbReference type="STRING" id="188477.A0A433TJS1"/>
<evidence type="ECO:0000256" key="8">
    <source>
        <dbReference type="SAM" id="Coils"/>
    </source>
</evidence>
<evidence type="ECO:0000256" key="1">
    <source>
        <dbReference type="ARBA" id="ARBA00009897"/>
    </source>
</evidence>
<evidence type="ECO:0000313" key="11">
    <source>
        <dbReference type="Proteomes" id="UP000271974"/>
    </source>
</evidence>
<dbReference type="OrthoDB" id="77835at2759"/>
<proteinExistence type="inferred from homology"/>
<evidence type="ECO:0000256" key="6">
    <source>
        <dbReference type="PROSITE-ProRule" id="PRU01331"/>
    </source>
</evidence>
<comment type="caution">
    <text evidence="10">The sequence shown here is derived from an EMBL/GenBank/DDBJ whole genome shotgun (WGS) entry which is preliminary data.</text>
</comment>
<dbReference type="Gene3D" id="3.30.590.10">
    <property type="entry name" value="Glutamine synthetase/guanido kinase, catalytic domain"/>
    <property type="match status" value="1"/>
</dbReference>
<dbReference type="PANTHER" id="PTHR43407:SF1">
    <property type="entry name" value="LENGSIN"/>
    <property type="match status" value="1"/>
</dbReference>
<name>A0A433TJS1_ELYCH</name>
<dbReference type="InterPro" id="IPR014746">
    <property type="entry name" value="Gln_synth/guanido_kin_cat_dom"/>
</dbReference>
<organism evidence="10 11">
    <name type="scientific">Elysia chlorotica</name>
    <name type="common">Eastern emerald elysia</name>
    <name type="synonym">Sea slug</name>
    <dbReference type="NCBI Taxonomy" id="188477"/>
    <lineage>
        <taxon>Eukaryota</taxon>
        <taxon>Metazoa</taxon>
        <taxon>Spiralia</taxon>
        <taxon>Lophotrochozoa</taxon>
        <taxon>Mollusca</taxon>
        <taxon>Gastropoda</taxon>
        <taxon>Heterobranchia</taxon>
        <taxon>Euthyneura</taxon>
        <taxon>Panpulmonata</taxon>
        <taxon>Sacoglossa</taxon>
        <taxon>Placobranchoidea</taxon>
        <taxon>Plakobranchidae</taxon>
        <taxon>Elysia</taxon>
    </lineage>
</organism>
<feature type="domain" description="GS catalytic" evidence="9">
    <location>
        <begin position="159"/>
        <end position="487"/>
    </location>
</feature>
<keyword evidence="8" id="KW-0175">Coiled coil</keyword>
<feature type="coiled-coil region" evidence="8">
    <location>
        <begin position="210"/>
        <end position="237"/>
    </location>
</feature>
<comment type="function">
    <text evidence="2">May act as a component of the cytoskeleton or as a chaperone for the reorganization of intermediate filament proteins during terminal differentiation in the lens. Does not seem to have enzymatic activity.</text>
</comment>
<evidence type="ECO:0000256" key="5">
    <source>
        <dbReference type="ARBA" id="ARBA00042675"/>
    </source>
</evidence>
<evidence type="ECO:0000259" key="9">
    <source>
        <dbReference type="PROSITE" id="PS51987"/>
    </source>
</evidence>
<evidence type="ECO:0000256" key="7">
    <source>
        <dbReference type="RuleBase" id="RU000384"/>
    </source>
</evidence>
<evidence type="ECO:0000313" key="10">
    <source>
        <dbReference type="EMBL" id="RUS81830.1"/>
    </source>
</evidence>
<dbReference type="SMART" id="SM01230">
    <property type="entry name" value="Gln-synt_C"/>
    <property type="match status" value="1"/>
</dbReference>
<accession>A0A433TJS1</accession>
<dbReference type="PANTHER" id="PTHR43407">
    <property type="entry name" value="GLUTAMINE SYNTHETASE"/>
    <property type="match status" value="1"/>
</dbReference>
<reference evidence="10 11" key="1">
    <citation type="submission" date="2019-01" db="EMBL/GenBank/DDBJ databases">
        <title>A draft genome assembly of the solar-powered sea slug Elysia chlorotica.</title>
        <authorList>
            <person name="Cai H."/>
            <person name="Li Q."/>
            <person name="Fang X."/>
            <person name="Li J."/>
            <person name="Curtis N.E."/>
            <person name="Altenburger A."/>
            <person name="Shibata T."/>
            <person name="Feng M."/>
            <person name="Maeda T."/>
            <person name="Schwartz J.A."/>
            <person name="Shigenobu S."/>
            <person name="Lundholm N."/>
            <person name="Nishiyama T."/>
            <person name="Yang H."/>
            <person name="Hasebe M."/>
            <person name="Li S."/>
            <person name="Pierce S.K."/>
            <person name="Wang J."/>
        </authorList>
    </citation>
    <scope>NUCLEOTIDE SEQUENCE [LARGE SCALE GENOMIC DNA]</scope>
    <source>
        <strain evidence="10">EC2010</strain>
        <tissue evidence="10">Whole organism of an adult</tissue>
    </source>
</reference>
<evidence type="ECO:0000256" key="4">
    <source>
        <dbReference type="ARBA" id="ARBA00039404"/>
    </source>
</evidence>
<dbReference type="Pfam" id="PF00120">
    <property type="entry name" value="Gln-synt_C"/>
    <property type="match status" value="1"/>
</dbReference>
<dbReference type="GO" id="GO:0004356">
    <property type="term" value="F:glutamine synthetase activity"/>
    <property type="evidence" value="ECO:0007669"/>
    <property type="project" value="InterPro"/>
</dbReference>
<dbReference type="Proteomes" id="UP000271974">
    <property type="component" value="Unassembled WGS sequence"/>
</dbReference>
<protein>
    <recommendedName>
        <fullName evidence="4">Lengsin</fullName>
    </recommendedName>
    <alternativeName>
        <fullName evidence="5">Glutamate-ammonia ligase domain-containing protein 1</fullName>
    </alternativeName>
</protein>
<keyword evidence="11" id="KW-1185">Reference proteome</keyword>